<proteinExistence type="predicted"/>
<dbReference type="AlphaFoldDB" id="A0A1F8AWK7"/>
<organism evidence="1 2">
    <name type="scientific">Candidatus Woesebacteria bacterium RIFCSPHIGHO2_12_FULL_46_16</name>
    <dbReference type="NCBI Taxonomy" id="1802513"/>
    <lineage>
        <taxon>Bacteria</taxon>
        <taxon>Candidatus Woeseibacteriota</taxon>
    </lineage>
</organism>
<sequence>MRPKYLFSVLALITLTVWGAVLAYPDKKLHIIACDVGQGDAILATYGNLQILTDGGPDNKVLECLSKYMPFWDREVELVILTHPQADHFTGLIEVFRRYKVDTFLVSKLNSSARSYEVLEKAVGSNQSRVVNPKEGMVIRLGLIQIEILHPSESILEQKSLDLNDYSTVYNLKFGDFEALFTGDIGPKIIEEILAKNSIELVDYIKIPHHGSRNGTALELLKASMPKLAVISVGKDNSYGHPHQEVLKMLKDLGIQIKRTDEMGDVEIETDGRGFKLLNP</sequence>
<gene>
    <name evidence="1" type="ORF">A3E46_01485</name>
</gene>
<dbReference type="CDD" id="cd07731">
    <property type="entry name" value="ComA-like_MBL-fold"/>
    <property type="match status" value="1"/>
</dbReference>
<comment type="caution">
    <text evidence="1">The sequence shown here is derived from an EMBL/GenBank/DDBJ whole genome shotgun (WGS) entry which is preliminary data.</text>
</comment>
<name>A0A1F8AWK7_9BACT</name>
<dbReference type="InterPro" id="IPR052159">
    <property type="entry name" value="Competence_DNA_uptake"/>
</dbReference>
<reference evidence="1 2" key="1">
    <citation type="journal article" date="2016" name="Nat. Commun.">
        <title>Thousands of microbial genomes shed light on interconnected biogeochemical processes in an aquifer system.</title>
        <authorList>
            <person name="Anantharaman K."/>
            <person name="Brown C.T."/>
            <person name="Hug L.A."/>
            <person name="Sharon I."/>
            <person name="Castelle C.J."/>
            <person name="Probst A.J."/>
            <person name="Thomas B.C."/>
            <person name="Singh A."/>
            <person name="Wilkins M.J."/>
            <person name="Karaoz U."/>
            <person name="Brodie E.L."/>
            <person name="Williams K.H."/>
            <person name="Hubbard S.S."/>
            <person name="Banfield J.F."/>
        </authorList>
    </citation>
    <scope>NUCLEOTIDE SEQUENCE [LARGE SCALE GENOMIC DNA]</scope>
</reference>
<dbReference type="EMBL" id="MGGZ01000039">
    <property type="protein sequence ID" value="OGM56111.1"/>
    <property type="molecule type" value="Genomic_DNA"/>
</dbReference>
<dbReference type="PANTHER" id="PTHR30619">
    <property type="entry name" value="DNA INTERNALIZATION/COMPETENCE PROTEIN COMEC/REC2"/>
    <property type="match status" value="1"/>
</dbReference>
<accession>A0A1F8AWK7</accession>
<dbReference type="Gene3D" id="3.60.15.10">
    <property type="entry name" value="Ribonuclease Z/Hydroxyacylglutathione hydrolase-like"/>
    <property type="match status" value="1"/>
</dbReference>
<dbReference type="STRING" id="1802513.A3E46_01485"/>
<dbReference type="Proteomes" id="UP000178313">
    <property type="component" value="Unassembled WGS sequence"/>
</dbReference>
<evidence type="ECO:0000313" key="1">
    <source>
        <dbReference type="EMBL" id="OGM56111.1"/>
    </source>
</evidence>
<evidence type="ECO:0000313" key="2">
    <source>
        <dbReference type="Proteomes" id="UP000178313"/>
    </source>
</evidence>
<dbReference type="PANTHER" id="PTHR30619:SF1">
    <property type="entry name" value="RECOMBINATION PROTEIN 2"/>
    <property type="match status" value="1"/>
</dbReference>
<dbReference type="InterPro" id="IPR036866">
    <property type="entry name" value="RibonucZ/Hydroxyglut_hydro"/>
</dbReference>
<protein>
    <submittedName>
        <fullName evidence="1">Uncharacterized protein</fullName>
    </submittedName>
</protein>
<dbReference type="InterPro" id="IPR035681">
    <property type="entry name" value="ComA-like_MBL"/>
</dbReference>
<dbReference type="SUPFAM" id="SSF56281">
    <property type="entry name" value="Metallo-hydrolase/oxidoreductase"/>
    <property type="match status" value="1"/>
</dbReference>